<keyword evidence="2" id="KW-0472">Membrane</keyword>
<dbReference type="InterPro" id="IPR053150">
    <property type="entry name" value="Teicoplanin_resist-assoc"/>
</dbReference>
<dbReference type="Pfam" id="PF04892">
    <property type="entry name" value="VanZ"/>
    <property type="match status" value="1"/>
</dbReference>
<evidence type="ECO:0000313" key="5">
    <source>
        <dbReference type="Proteomes" id="UP000005561"/>
    </source>
</evidence>
<dbReference type="OrthoDB" id="9805025at2"/>
<dbReference type="InterPro" id="IPR006976">
    <property type="entry name" value="VanZ-like"/>
</dbReference>
<proteinExistence type="predicted"/>
<reference evidence="4" key="1">
    <citation type="submission" date="2009-07" db="EMBL/GenBank/DDBJ databases">
        <authorList>
            <person name="Weinstock G."/>
            <person name="Sodergren E."/>
            <person name="Clifton S."/>
            <person name="Fulton L."/>
            <person name="Fulton B."/>
            <person name="Courtney L."/>
            <person name="Fronick C."/>
            <person name="Harrison M."/>
            <person name="Strong C."/>
            <person name="Farmer C."/>
            <person name="Delahaunty K."/>
            <person name="Markovic C."/>
            <person name="Hall O."/>
            <person name="Minx P."/>
            <person name="Tomlinson C."/>
            <person name="Mitreva M."/>
            <person name="Nelson J."/>
            <person name="Hou S."/>
            <person name="Wollam A."/>
            <person name="Pepin K.H."/>
            <person name="Johnson M."/>
            <person name="Bhonagiri V."/>
            <person name="Nash W.E."/>
            <person name="Warren W."/>
            <person name="Chinwalla A."/>
            <person name="Mardis E.R."/>
            <person name="Wilson R.K."/>
        </authorList>
    </citation>
    <scope>NUCLEOTIDE SEQUENCE [LARGE SCALE GENOMIC DNA]</scope>
    <source>
        <strain evidence="4">DSM 14469</strain>
    </source>
</reference>
<dbReference type="AlphaFoldDB" id="C6LGD2"/>
<keyword evidence="2" id="KW-0812">Transmembrane</keyword>
<dbReference type="Proteomes" id="UP000005561">
    <property type="component" value="Unassembled WGS sequence"/>
</dbReference>
<evidence type="ECO:0000313" key="4">
    <source>
        <dbReference type="EMBL" id="EET60496.1"/>
    </source>
</evidence>
<comment type="caution">
    <text evidence="4">The sequence shown here is derived from an EMBL/GenBank/DDBJ whole genome shotgun (WGS) entry which is preliminary data.</text>
</comment>
<accession>C6LGD2</accession>
<dbReference type="eggNOG" id="ENOG5032IS4">
    <property type="taxonomic scope" value="Bacteria"/>
</dbReference>
<feature type="transmembrane region" description="Helical" evidence="2">
    <location>
        <begin position="14"/>
        <end position="34"/>
    </location>
</feature>
<feature type="transmembrane region" description="Helical" evidence="2">
    <location>
        <begin position="128"/>
        <end position="148"/>
    </location>
</feature>
<feature type="domain" description="VanZ-like" evidence="3">
    <location>
        <begin position="55"/>
        <end position="166"/>
    </location>
</feature>
<dbReference type="RefSeq" id="WP_006862477.1">
    <property type="nucleotide sequence ID" value="NZ_ACCL02000011.1"/>
</dbReference>
<protein>
    <submittedName>
        <fullName evidence="4">VanZ-like protein</fullName>
    </submittedName>
</protein>
<gene>
    <name evidence="4" type="ORF">BRYFOR_07692</name>
</gene>
<keyword evidence="2" id="KW-1133">Transmembrane helix</keyword>
<dbReference type="STRING" id="168384.SAMN05660368_03133"/>
<feature type="compositionally biased region" description="Basic and acidic residues" evidence="1">
    <location>
        <begin position="176"/>
        <end position="195"/>
    </location>
</feature>
<evidence type="ECO:0000259" key="3">
    <source>
        <dbReference type="Pfam" id="PF04892"/>
    </source>
</evidence>
<dbReference type="EMBL" id="ACCL02000011">
    <property type="protein sequence ID" value="EET60496.1"/>
    <property type="molecule type" value="Genomic_DNA"/>
</dbReference>
<keyword evidence="5" id="KW-1185">Reference proteome</keyword>
<sequence>MDIYQIFLTHNRPWSAGELVCFGIVAVIAATILGRCVRYKKIKKTQAVSIFGLLVFLGIVFGSTVFTREPTVRRYELVPFWSWREVIASHDWQLLQENLLNCILLFPMGMLLPLAFDRRVRVRNSFIAGFAVSAVIELCQLVFMRGLFEWDDMIHNGLGCMAGSLFMNKLIEKYDNPDKGDKEYPELHRNRKKDDMEEIPTDDV</sequence>
<dbReference type="PANTHER" id="PTHR36834">
    <property type="entry name" value="MEMBRANE PROTEIN-RELATED"/>
    <property type="match status" value="1"/>
</dbReference>
<name>C6LGD2_9FIRM</name>
<organism evidence="4 5">
    <name type="scientific">Marvinbryantia formatexigens DSM 14469</name>
    <dbReference type="NCBI Taxonomy" id="478749"/>
    <lineage>
        <taxon>Bacteria</taxon>
        <taxon>Bacillati</taxon>
        <taxon>Bacillota</taxon>
        <taxon>Clostridia</taxon>
        <taxon>Lachnospirales</taxon>
        <taxon>Lachnospiraceae</taxon>
        <taxon>Marvinbryantia</taxon>
    </lineage>
</organism>
<feature type="transmembrane region" description="Helical" evidence="2">
    <location>
        <begin position="46"/>
        <end position="66"/>
    </location>
</feature>
<dbReference type="PANTHER" id="PTHR36834:SF1">
    <property type="entry name" value="INTEGRAL MEMBRANE PROTEIN"/>
    <property type="match status" value="1"/>
</dbReference>
<feature type="region of interest" description="Disordered" evidence="1">
    <location>
        <begin position="176"/>
        <end position="204"/>
    </location>
</feature>
<evidence type="ECO:0000256" key="2">
    <source>
        <dbReference type="SAM" id="Phobius"/>
    </source>
</evidence>
<feature type="transmembrane region" description="Helical" evidence="2">
    <location>
        <begin position="98"/>
        <end position="116"/>
    </location>
</feature>
<evidence type="ECO:0000256" key="1">
    <source>
        <dbReference type="SAM" id="MobiDB-lite"/>
    </source>
</evidence>